<dbReference type="EMBL" id="GL636487">
    <property type="protein sequence ID" value="EFW21709.1"/>
    <property type="molecule type" value="Genomic_DNA"/>
</dbReference>
<dbReference type="VEuPathDB" id="FungiDB:D8B26_001858"/>
<dbReference type="VEuPathDB" id="FungiDB:CPSG_01866"/>
<gene>
    <name evidence="1" type="ORF">CPSG_01866</name>
</gene>
<reference evidence="2" key="2">
    <citation type="submission" date="2010-03" db="EMBL/GenBank/DDBJ databases">
        <title>The genome sequence of Coccidioides posadasii strain Silveira.</title>
        <authorList>
            <consortium name="The Broad Institute Genome Sequencing Center for Infectious Disease"/>
            <person name="Neafsey D."/>
            <person name="Orbach M."/>
            <person name="Henn M.R."/>
            <person name="Cole G.T."/>
            <person name="Galgiani J."/>
            <person name="Gardner M.J."/>
            <person name="Kirkland T.N."/>
            <person name="Taylor J.W."/>
            <person name="Young S.K."/>
            <person name="Zeng Q."/>
            <person name="Koehrsen M."/>
            <person name="Alvarado L."/>
            <person name="Berlin A."/>
            <person name="Borenstein D."/>
            <person name="Chapman S.B."/>
            <person name="Chen Z."/>
            <person name="Engels R."/>
            <person name="Freedman E."/>
            <person name="Gellesch M."/>
            <person name="Goldberg J."/>
            <person name="Griggs A."/>
            <person name="Gujja S."/>
            <person name="Heilman E."/>
            <person name="Heiman D."/>
            <person name="Howarth C."/>
            <person name="Jen D."/>
            <person name="Larson L."/>
            <person name="Mehta T."/>
            <person name="Neiman D."/>
            <person name="Park D."/>
            <person name="Pearson M."/>
            <person name="Richards J."/>
            <person name="Roberts A."/>
            <person name="Saif S."/>
            <person name="Shea T."/>
            <person name="Shenoy N."/>
            <person name="Sisk P."/>
            <person name="Stolte C."/>
            <person name="Sykes S."/>
            <person name="Walk T."/>
            <person name="White J."/>
            <person name="Yandava C."/>
            <person name="Haas B."/>
            <person name="Nusbaum C."/>
            <person name="Birren B."/>
        </authorList>
    </citation>
    <scope>NUCLEOTIDE SEQUENCE [LARGE SCALE GENOMIC DNA]</scope>
    <source>
        <strain evidence="2">RMSCC 757 / Silveira</strain>
    </source>
</reference>
<protein>
    <submittedName>
        <fullName evidence="1">Predicted protein</fullName>
    </submittedName>
</protein>
<dbReference type="AlphaFoldDB" id="E9CWN3"/>
<evidence type="ECO:0000313" key="2">
    <source>
        <dbReference type="Proteomes" id="UP000002497"/>
    </source>
</evidence>
<name>E9CWN3_COCPS</name>
<dbReference type="HOGENOM" id="CLU_2385985_0_0_1"/>
<dbReference type="Proteomes" id="UP000002497">
    <property type="component" value="Unassembled WGS sequence"/>
</dbReference>
<keyword evidence="2" id="KW-1185">Reference proteome</keyword>
<evidence type="ECO:0000313" key="1">
    <source>
        <dbReference type="EMBL" id="EFW21709.1"/>
    </source>
</evidence>
<reference evidence="2" key="1">
    <citation type="journal article" date="2010" name="Genome Res.">
        <title>Population genomic sequencing of Coccidioides fungi reveals recent hybridization and transposon control.</title>
        <authorList>
            <person name="Neafsey D.E."/>
            <person name="Barker B.M."/>
            <person name="Sharpton T.J."/>
            <person name="Stajich J.E."/>
            <person name="Park D.J."/>
            <person name="Whiston E."/>
            <person name="Hung C.-Y."/>
            <person name="McMahan C."/>
            <person name="White J."/>
            <person name="Sykes S."/>
            <person name="Heiman D."/>
            <person name="Young S."/>
            <person name="Zeng Q."/>
            <person name="Abouelleil A."/>
            <person name="Aftuck L."/>
            <person name="Bessette D."/>
            <person name="Brown A."/>
            <person name="FitzGerald M."/>
            <person name="Lui A."/>
            <person name="Macdonald J.P."/>
            <person name="Priest M."/>
            <person name="Orbach M.J."/>
            <person name="Galgiani J.N."/>
            <person name="Kirkland T.N."/>
            <person name="Cole G.T."/>
            <person name="Birren B.W."/>
            <person name="Henn M.R."/>
            <person name="Taylor J.W."/>
            <person name="Rounsley S.D."/>
        </authorList>
    </citation>
    <scope>NUCLEOTIDE SEQUENCE [LARGE SCALE GENOMIC DNA]</scope>
    <source>
        <strain evidence="2">RMSCC 757 / Silveira</strain>
    </source>
</reference>
<sequence>MARHGPSVLNYYQRKGTTPDIHDMKFFPILLLASAIAAMGDQAPKELTERGCLPEGYECKFNWHCCARLYCFQAVRWRKLGRFCLKDPESLMVD</sequence>
<proteinExistence type="predicted"/>
<accession>E9CWN3</accession>
<organism evidence="2">
    <name type="scientific">Coccidioides posadasii (strain RMSCC 757 / Silveira)</name>
    <name type="common">Valley fever fungus</name>
    <dbReference type="NCBI Taxonomy" id="443226"/>
    <lineage>
        <taxon>Eukaryota</taxon>
        <taxon>Fungi</taxon>
        <taxon>Dikarya</taxon>
        <taxon>Ascomycota</taxon>
        <taxon>Pezizomycotina</taxon>
        <taxon>Eurotiomycetes</taxon>
        <taxon>Eurotiomycetidae</taxon>
        <taxon>Onygenales</taxon>
        <taxon>Onygenaceae</taxon>
        <taxon>Coccidioides</taxon>
    </lineage>
</organism>